<proteinExistence type="predicted"/>
<dbReference type="EMBL" id="AC093180">
    <property type="protein sequence ID" value="AAL93055.1"/>
    <property type="molecule type" value="Genomic_DNA"/>
</dbReference>
<evidence type="ECO:0000313" key="2">
    <source>
        <dbReference type="Proteomes" id="UP000000763"/>
    </source>
</evidence>
<reference evidence="2" key="2">
    <citation type="journal article" date="2008" name="Nucleic Acids Res.">
        <title>The rice annotation project database (RAP-DB): 2008 update.</title>
        <authorList>
            <consortium name="The rice annotation project (RAP)"/>
        </authorList>
    </citation>
    <scope>GENOME REANNOTATION</scope>
    <source>
        <strain evidence="2">cv. Nipponbare</strain>
    </source>
</reference>
<organism evidence="1 2">
    <name type="scientific">Oryza sativa subsp. japonica</name>
    <name type="common">Rice</name>
    <dbReference type="NCBI Taxonomy" id="39947"/>
    <lineage>
        <taxon>Eukaryota</taxon>
        <taxon>Viridiplantae</taxon>
        <taxon>Streptophyta</taxon>
        <taxon>Embryophyta</taxon>
        <taxon>Tracheophyta</taxon>
        <taxon>Spermatophyta</taxon>
        <taxon>Magnoliopsida</taxon>
        <taxon>Liliopsida</taxon>
        <taxon>Poales</taxon>
        <taxon>Poaceae</taxon>
        <taxon>BOP clade</taxon>
        <taxon>Oryzoideae</taxon>
        <taxon>Oryzeae</taxon>
        <taxon>Oryzinae</taxon>
        <taxon>Oryza</taxon>
        <taxon>Oryza sativa</taxon>
    </lineage>
</organism>
<accession>Q10IW8</accession>
<evidence type="ECO:0000313" key="1">
    <source>
        <dbReference type="EMBL" id="AAL93055.1"/>
    </source>
</evidence>
<name>Q10IW8_ORYSJ</name>
<dbReference type="AlphaFoldDB" id="Q10IW8"/>
<dbReference type="Proteomes" id="UP000000763">
    <property type="component" value="Chromosome 3"/>
</dbReference>
<reference evidence="2" key="1">
    <citation type="journal article" date="2005" name="Nature">
        <title>The map-based sequence of the rice genome.</title>
        <authorList>
            <consortium name="International rice genome sequencing project (IRGSP)"/>
            <person name="Matsumoto T."/>
            <person name="Wu J."/>
            <person name="Kanamori H."/>
            <person name="Katayose Y."/>
            <person name="Fujisawa M."/>
            <person name="Namiki N."/>
            <person name="Mizuno H."/>
            <person name="Yamamoto K."/>
            <person name="Antonio B.A."/>
            <person name="Baba T."/>
            <person name="Sakata K."/>
            <person name="Nagamura Y."/>
            <person name="Aoki H."/>
            <person name="Arikawa K."/>
            <person name="Arita K."/>
            <person name="Bito T."/>
            <person name="Chiden Y."/>
            <person name="Fujitsuka N."/>
            <person name="Fukunaka R."/>
            <person name="Hamada M."/>
            <person name="Harada C."/>
            <person name="Hayashi A."/>
            <person name="Hijishita S."/>
            <person name="Honda M."/>
            <person name="Hosokawa S."/>
            <person name="Ichikawa Y."/>
            <person name="Idonuma A."/>
            <person name="Iijima M."/>
            <person name="Ikeda M."/>
            <person name="Ikeno M."/>
            <person name="Ito K."/>
            <person name="Ito S."/>
            <person name="Ito T."/>
            <person name="Ito Y."/>
            <person name="Ito Y."/>
            <person name="Iwabuchi A."/>
            <person name="Kamiya K."/>
            <person name="Karasawa W."/>
            <person name="Kurita K."/>
            <person name="Katagiri S."/>
            <person name="Kikuta A."/>
            <person name="Kobayashi H."/>
            <person name="Kobayashi N."/>
            <person name="Machita K."/>
            <person name="Maehara T."/>
            <person name="Masukawa M."/>
            <person name="Mizubayashi T."/>
            <person name="Mukai Y."/>
            <person name="Nagasaki H."/>
            <person name="Nagata Y."/>
            <person name="Naito S."/>
            <person name="Nakashima M."/>
            <person name="Nakama Y."/>
            <person name="Nakamichi Y."/>
            <person name="Nakamura M."/>
            <person name="Meguro A."/>
            <person name="Negishi M."/>
            <person name="Ohta I."/>
            <person name="Ohta T."/>
            <person name="Okamoto M."/>
            <person name="Ono N."/>
            <person name="Saji S."/>
            <person name="Sakaguchi M."/>
            <person name="Sakai K."/>
            <person name="Shibata M."/>
            <person name="Shimokawa T."/>
            <person name="Song J."/>
            <person name="Takazaki Y."/>
            <person name="Terasawa K."/>
            <person name="Tsugane M."/>
            <person name="Tsuji K."/>
            <person name="Ueda S."/>
            <person name="Waki K."/>
            <person name="Yamagata H."/>
            <person name="Yamamoto M."/>
            <person name="Yamamoto S."/>
            <person name="Yamane H."/>
            <person name="Yoshiki S."/>
            <person name="Yoshihara R."/>
            <person name="Yukawa K."/>
            <person name="Zhong H."/>
            <person name="Yano M."/>
            <person name="Yuan Q."/>
            <person name="Ouyang S."/>
            <person name="Liu J."/>
            <person name="Jones K.M."/>
            <person name="Gansberger K."/>
            <person name="Moffat K."/>
            <person name="Hill J."/>
            <person name="Bera J."/>
            <person name="Fadrosh D."/>
            <person name="Jin S."/>
            <person name="Johri S."/>
            <person name="Kim M."/>
            <person name="Overton L."/>
            <person name="Reardon M."/>
            <person name="Tsitrin T."/>
            <person name="Vuong H."/>
            <person name="Weaver B."/>
            <person name="Ciecko A."/>
            <person name="Tallon L."/>
            <person name="Jackson J."/>
            <person name="Pai G."/>
            <person name="Aken S.V."/>
            <person name="Utterback T."/>
            <person name="Reidmuller S."/>
            <person name="Feldblyum T."/>
            <person name="Hsiao J."/>
            <person name="Zismann V."/>
            <person name="Iobst S."/>
            <person name="de Vazeille A.R."/>
            <person name="Buell C.R."/>
            <person name="Ying K."/>
            <person name="Li Y."/>
            <person name="Lu T."/>
            <person name="Huang Y."/>
            <person name="Zhao Q."/>
            <person name="Feng Q."/>
            <person name="Zhang L."/>
            <person name="Zhu J."/>
            <person name="Weng Q."/>
            <person name="Mu J."/>
            <person name="Lu Y."/>
            <person name="Fan D."/>
            <person name="Liu Y."/>
            <person name="Guan J."/>
            <person name="Zhang Y."/>
            <person name="Yu S."/>
            <person name="Liu X."/>
            <person name="Zhang Y."/>
            <person name="Hong G."/>
            <person name="Han B."/>
            <person name="Choisne N."/>
            <person name="Demange N."/>
            <person name="Orjeda G."/>
            <person name="Samain S."/>
            <person name="Cattolico L."/>
            <person name="Pelletier E."/>
            <person name="Couloux A."/>
            <person name="Segurens B."/>
            <person name="Wincker P."/>
            <person name="D'Hont A."/>
            <person name="Scarpelli C."/>
            <person name="Weissenbach J."/>
            <person name="Salanoubat M."/>
            <person name="Quetier F."/>
            <person name="Yu Y."/>
            <person name="Kim H.R."/>
            <person name="Rambo T."/>
            <person name="Currie J."/>
            <person name="Collura K."/>
            <person name="Luo M."/>
            <person name="Yang T."/>
            <person name="Ammiraju J.S.S."/>
            <person name="Engler F."/>
            <person name="Soderlund C."/>
            <person name="Wing R.A."/>
            <person name="Palmer L.E."/>
            <person name="de la Bastide M."/>
            <person name="Spiegel L."/>
            <person name="Nascimento L."/>
            <person name="Zutavern T."/>
            <person name="O'Shaughnessy A."/>
            <person name="Dike S."/>
            <person name="Dedhia N."/>
            <person name="Preston R."/>
            <person name="Balija V."/>
            <person name="McCombie W.R."/>
            <person name="Chow T."/>
            <person name="Chen H."/>
            <person name="Chung M."/>
            <person name="Chen C."/>
            <person name="Shaw J."/>
            <person name="Wu H."/>
            <person name="Hsiao K."/>
            <person name="Chao Y."/>
            <person name="Chu M."/>
            <person name="Cheng C."/>
            <person name="Hour A."/>
            <person name="Lee P."/>
            <person name="Lin S."/>
            <person name="Lin Y."/>
            <person name="Liou J."/>
            <person name="Liu S."/>
            <person name="Hsing Y."/>
            <person name="Raghuvanshi S."/>
            <person name="Mohanty A."/>
            <person name="Bharti A.K."/>
            <person name="Gaur A."/>
            <person name="Gupta V."/>
            <person name="Kumar D."/>
            <person name="Ravi V."/>
            <person name="Vij S."/>
            <person name="Kapur A."/>
            <person name="Khurana P."/>
            <person name="Khurana P."/>
            <person name="Khurana J.P."/>
            <person name="Tyagi A.K."/>
            <person name="Gaikwad K."/>
            <person name="Singh A."/>
            <person name="Dalal V."/>
            <person name="Srivastava S."/>
            <person name="Dixit A."/>
            <person name="Pal A.K."/>
            <person name="Ghazi I.A."/>
            <person name="Yadav M."/>
            <person name="Pandit A."/>
            <person name="Bhargava A."/>
            <person name="Sureshbabu K."/>
            <person name="Batra K."/>
            <person name="Sharma T.R."/>
            <person name="Mohapatra T."/>
            <person name="Singh N.K."/>
            <person name="Messing J."/>
            <person name="Nelson A.B."/>
            <person name="Fuks G."/>
            <person name="Kavchok S."/>
            <person name="Keizer G."/>
            <person name="Linton E."/>
            <person name="Llaca V."/>
            <person name="Song R."/>
            <person name="Tanyolac B."/>
            <person name="Young S."/>
            <person name="Ho-Il K."/>
            <person name="Hahn J.H."/>
            <person name="Sangsakoo G."/>
            <person name="Vanavichit A."/>
            <person name="de Mattos Luiz.A.T."/>
            <person name="Zimmer P.D."/>
            <person name="Malone G."/>
            <person name="Dellagostin O."/>
            <person name="de Oliveira A.C."/>
            <person name="Bevan M."/>
            <person name="Bancroft I."/>
            <person name="Minx P."/>
            <person name="Cordum H."/>
            <person name="Wilson R."/>
            <person name="Cheng Z."/>
            <person name="Jin W."/>
            <person name="Jiang J."/>
            <person name="Leong S.A."/>
            <person name="Iwama H."/>
            <person name="Gojobori T."/>
            <person name="Itoh T."/>
            <person name="Niimura Y."/>
            <person name="Fujii Y."/>
            <person name="Habara T."/>
            <person name="Sakai H."/>
            <person name="Sato Y."/>
            <person name="Wilson G."/>
            <person name="Kumar K."/>
            <person name="McCouch S."/>
            <person name="Juretic N."/>
            <person name="Hoen D."/>
            <person name="Wright S."/>
            <person name="Bruskiewich R."/>
            <person name="Bureau T."/>
            <person name="Miyao A."/>
            <person name="Hirochika H."/>
            <person name="Nishikawa T."/>
            <person name="Kadowaki K."/>
            <person name="Sugiura M."/>
            <person name="Burr B."/>
            <person name="Sasaki T."/>
        </authorList>
    </citation>
    <scope>NUCLEOTIDE SEQUENCE [LARGE SCALE GENOMIC DNA]</scope>
    <source>
        <strain evidence="2">cv. Nipponbare</strain>
    </source>
</reference>
<sequence length="105" mass="11750">MDDKPPASPSSASPGPVNEKIQQLGLSEVNEGNIVNITLDKLTPDQKKDFEAMMQQARNQFLSSFMQTRKGTMVQKYKISNPRSIVKFNPESKSFPNQIPPQKSI</sequence>
<protein>
    <submittedName>
        <fullName evidence="1">Uncharacterized protein</fullName>
    </submittedName>
</protein>
<gene>
    <name evidence="1" type="ORF">OJ1004_D04.10</name>
</gene>